<dbReference type="AlphaFoldDB" id="A0A5W3DXH9"/>
<dbReference type="EMBL" id="AAHGZI010000110">
    <property type="protein sequence ID" value="EBV9897098.1"/>
    <property type="molecule type" value="Genomic_DNA"/>
</dbReference>
<reference evidence="1" key="1">
    <citation type="submission" date="2018-07" db="EMBL/GenBank/DDBJ databases">
        <authorList>
            <consortium name="GenomeTrakr network: Whole genome sequencing for foodborne pathogen traceback"/>
        </authorList>
    </citation>
    <scope>NUCLEOTIDE SEQUENCE</scope>
    <source>
        <strain evidence="1">CVM-N23840</strain>
        <strain evidence="2">CVM-N26101</strain>
    </source>
</reference>
<evidence type="ECO:0000313" key="1">
    <source>
        <dbReference type="EMBL" id="EBV9414578.1"/>
    </source>
</evidence>
<evidence type="ECO:0000313" key="2">
    <source>
        <dbReference type="EMBL" id="EBV9897098.1"/>
    </source>
</evidence>
<sequence length="59" mass="6457">MPLASPFCLLIGGGLISVYVMSMAVASNRTLAVISPQKTLQLCCHHSRLFWNTSESDLF</sequence>
<organism evidence="1">
    <name type="scientific">Salmonella enterica subsp. arizonae serovar 18:z4,z23:-</name>
    <dbReference type="NCBI Taxonomy" id="1192839"/>
    <lineage>
        <taxon>Bacteria</taxon>
        <taxon>Pseudomonadati</taxon>
        <taxon>Pseudomonadota</taxon>
        <taxon>Gammaproteobacteria</taxon>
        <taxon>Enterobacterales</taxon>
        <taxon>Enterobacteriaceae</taxon>
        <taxon>Salmonella</taxon>
    </lineage>
</organism>
<protein>
    <submittedName>
        <fullName evidence="1">Uncharacterized protein</fullName>
    </submittedName>
</protein>
<comment type="caution">
    <text evidence="1">The sequence shown here is derived from an EMBL/GenBank/DDBJ whole genome shotgun (WGS) entry which is preliminary data.</text>
</comment>
<name>A0A5W3DXH9_SALER</name>
<proteinExistence type="predicted"/>
<accession>A0A5W3DXH9</accession>
<dbReference type="EMBL" id="AAHGVH010000058">
    <property type="protein sequence ID" value="EBV9414578.1"/>
    <property type="molecule type" value="Genomic_DNA"/>
</dbReference>
<gene>
    <name evidence="1" type="ORF">AUA10_21705</name>
    <name evidence="2" type="ORF">AUA59_20385</name>
</gene>